<dbReference type="RefSeq" id="WP_250063644.1">
    <property type="nucleotide sequence ID" value="NZ_JAIKTS010000002.1"/>
</dbReference>
<reference evidence="2 3" key="1">
    <citation type="submission" date="2021-08" db="EMBL/GenBank/DDBJ databases">
        <title>Novel members of of the genus Stenotrophomonas from differernt environment.</title>
        <authorList>
            <person name="Deng Y."/>
        </authorList>
    </citation>
    <scope>NUCLEOTIDE SEQUENCE [LARGE SCALE GENOMIC DNA]</scope>
    <source>
        <strain evidence="2 3">CPCC 101365</strain>
    </source>
</reference>
<sequence length="43" mass="4946">MHDLLVSAYILVWPAVVAVVLALIVRGVWRDSRRARRRGEDMV</sequence>
<proteinExistence type="predicted"/>
<gene>
    <name evidence="2" type="ORF">K5L01_07880</name>
</gene>
<organism evidence="2 3">
    <name type="scientific">Stenotrophomonas mori</name>
    <dbReference type="NCBI Taxonomy" id="2871096"/>
    <lineage>
        <taxon>Bacteria</taxon>
        <taxon>Pseudomonadati</taxon>
        <taxon>Pseudomonadota</taxon>
        <taxon>Gammaproteobacteria</taxon>
        <taxon>Lysobacterales</taxon>
        <taxon>Lysobacteraceae</taxon>
        <taxon>Stenotrophomonas</taxon>
    </lineage>
</organism>
<protein>
    <submittedName>
        <fullName evidence="2">Transporter small subunit</fullName>
    </submittedName>
</protein>
<keyword evidence="1" id="KW-0812">Transmembrane</keyword>
<evidence type="ECO:0000313" key="2">
    <source>
        <dbReference type="EMBL" id="MCL7714558.1"/>
    </source>
</evidence>
<name>A0ABT0SGW8_9GAMM</name>
<evidence type="ECO:0000313" key="3">
    <source>
        <dbReference type="Proteomes" id="UP001431235"/>
    </source>
</evidence>
<comment type="caution">
    <text evidence="2">The sequence shown here is derived from an EMBL/GenBank/DDBJ whole genome shotgun (WGS) entry which is preliminary data.</text>
</comment>
<dbReference type="InterPro" id="IPR049820">
    <property type="entry name" value="Trnsprt_adja_ssu-like"/>
</dbReference>
<feature type="transmembrane region" description="Helical" evidence="1">
    <location>
        <begin position="6"/>
        <end position="29"/>
    </location>
</feature>
<evidence type="ECO:0000256" key="1">
    <source>
        <dbReference type="SAM" id="Phobius"/>
    </source>
</evidence>
<keyword evidence="1" id="KW-0472">Membrane</keyword>
<dbReference type="NCBIfam" id="NF038354">
    <property type="entry name" value="trnsprt_adja_43"/>
    <property type="match status" value="1"/>
</dbReference>
<keyword evidence="3" id="KW-1185">Reference proteome</keyword>
<keyword evidence="1" id="KW-1133">Transmembrane helix</keyword>
<dbReference type="Proteomes" id="UP001431235">
    <property type="component" value="Unassembled WGS sequence"/>
</dbReference>
<accession>A0ABT0SGW8</accession>
<dbReference type="EMBL" id="JAIKTS010000002">
    <property type="protein sequence ID" value="MCL7714558.1"/>
    <property type="molecule type" value="Genomic_DNA"/>
</dbReference>